<dbReference type="EMBL" id="BNAL01000009">
    <property type="protein sequence ID" value="GHG00140.1"/>
    <property type="molecule type" value="Genomic_DNA"/>
</dbReference>
<evidence type="ECO:0000259" key="4">
    <source>
        <dbReference type="Pfam" id="PF01551"/>
    </source>
</evidence>
<dbReference type="CDD" id="cd12797">
    <property type="entry name" value="M23_peptidase"/>
    <property type="match status" value="1"/>
</dbReference>
<dbReference type="Pfam" id="PF01551">
    <property type="entry name" value="Peptidase_M23"/>
    <property type="match status" value="1"/>
</dbReference>
<evidence type="ECO:0000256" key="2">
    <source>
        <dbReference type="SAM" id="MobiDB-lite"/>
    </source>
</evidence>
<feature type="chain" id="PRO_5047400999" evidence="3">
    <location>
        <begin position="25"/>
        <end position="537"/>
    </location>
</feature>
<dbReference type="InterPro" id="IPR011055">
    <property type="entry name" value="Dup_hybrid_motif"/>
</dbReference>
<keyword evidence="6" id="KW-1185">Reference proteome</keyword>
<feature type="compositionally biased region" description="Low complexity" evidence="2">
    <location>
        <begin position="358"/>
        <end position="371"/>
    </location>
</feature>
<reference evidence="6" key="1">
    <citation type="journal article" date="2019" name="Int. J. Syst. Evol. Microbiol.">
        <title>The Global Catalogue of Microorganisms (GCM) 10K type strain sequencing project: providing services to taxonomists for standard genome sequencing and annotation.</title>
        <authorList>
            <consortium name="The Broad Institute Genomics Platform"/>
            <consortium name="The Broad Institute Genome Sequencing Center for Infectious Disease"/>
            <person name="Wu L."/>
            <person name="Ma J."/>
        </authorList>
    </citation>
    <scope>NUCLEOTIDE SEQUENCE [LARGE SCALE GENOMIC DNA]</scope>
    <source>
        <strain evidence="6">CGMCC 1.18439</strain>
    </source>
</reference>
<feature type="compositionally biased region" description="Low complexity" evidence="2">
    <location>
        <begin position="337"/>
        <end position="348"/>
    </location>
</feature>
<dbReference type="RefSeq" id="WP_189642609.1">
    <property type="nucleotide sequence ID" value="NZ_BNAL01000009.1"/>
</dbReference>
<comment type="caution">
    <text evidence="5">The sequence shown here is derived from an EMBL/GenBank/DDBJ whole genome shotgun (WGS) entry which is preliminary data.</text>
</comment>
<feature type="compositionally biased region" description="Basic and acidic residues" evidence="2">
    <location>
        <begin position="263"/>
        <end position="279"/>
    </location>
</feature>
<evidence type="ECO:0000256" key="3">
    <source>
        <dbReference type="SAM" id="SignalP"/>
    </source>
</evidence>
<evidence type="ECO:0000313" key="6">
    <source>
        <dbReference type="Proteomes" id="UP000632154"/>
    </source>
</evidence>
<keyword evidence="3" id="KW-0732">Signal</keyword>
<evidence type="ECO:0000256" key="1">
    <source>
        <dbReference type="SAM" id="Coils"/>
    </source>
</evidence>
<feature type="coiled-coil region" evidence="1">
    <location>
        <begin position="168"/>
        <end position="212"/>
    </location>
</feature>
<evidence type="ECO:0000313" key="5">
    <source>
        <dbReference type="EMBL" id="GHG00140.1"/>
    </source>
</evidence>
<organism evidence="5 6">
    <name type="scientific">Deinococcus piscis</name>
    <dbReference type="NCBI Taxonomy" id="394230"/>
    <lineage>
        <taxon>Bacteria</taxon>
        <taxon>Thermotogati</taxon>
        <taxon>Deinococcota</taxon>
        <taxon>Deinococci</taxon>
        <taxon>Deinococcales</taxon>
        <taxon>Deinococcaceae</taxon>
        <taxon>Deinococcus</taxon>
    </lineage>
</organism>
<feature type="compositionally biased region" description="Pro residues" evidence="2">
    <location>
        <begin position="325"/>
        <end position="336"/>
    </location>
</feature>
<feature type="compositionally biased region" description="Low complexity" evidence="2">
    <location>
        <begin position="297"/>
        <end position="324"/>
    </location>
</feature>
<protein>
    <submittedName>
        <fullName evidence="5">Peptidase M23</fullName>
    </submittedName>
</protein>
<gene>
    <name evidence="5" type="ORF">GCM10017783_10310</name>
</gene>
<feature type="coiled-coil region" evidence="1">
    <location>
        <begin position="59"/>
        <end position="86"/>
    </location>
</feature>
<name>A0ABQ3K8J4_9DEIO</name>
<dbReference type="Gene3D" id="6.10.250.3150">
    <property type="match status" value="1"/>
</dbReference>
<feature type="domain" description="M23ase beta-sheet core" evidence="4">
    <location>
        <begin position="444"/>
        <end position="522"/>
    </location>
</feature>
<keyword evidence="1" id="KW-0175">Coiled coil</keyword>
<dbReference type="Gene3D" id="2.70.70.10">
    <property type="entry name" value="Glucose Permease (Domain IIA)"/>
    <property type="match status" value="1"/>
</dbReference>
<feature type="signal peptide" evidence="3">
    <location>
        <begin position="1"/>
        <end position="24"/>
    </location>
</feature>
<proteinExistence type="predicted"/>
<feature type="region of interest" description="Disordered" evidence="2">
    <location>
        <begin position="263"/>
        <end position="371"/>
    </location>
</feature>
<dbReference type="Proteomes" id="UP000632154">
    <property type="component" value="Unassembled WGS sequence"/>
</dbReference>
<sequence>MKPLPAGRWLPVLALLTAPLWALAQQGTPVPDPLQQQLEQQQEVGERQRALLAEIRGSLASLSSEEQATLNQLDRLNAEIDQLRGQSGLLDFKLRQTETRLGVTERDILALQARVGQLRSGITLHLDALYRERTGEYLALLAQAQTLPELLLRLRWANYAGERQVALIRELDRDAERLESELAAQEKTRAELKTLQAQRQQALAELAARQAESQTLLAGLRRTAAGQRLLELQGRAELAQTGQNIDTLLDAAAQQQAQLAAQRQRDLEAQRQREAETAARLRAAQDAGAGSGGQATPGPASQSLASQSAAPQSSGPQASASQSPAPQPPASQPPAPQAAAPRSAAPASPASPRPAPGRTPAAPTSAPAASSDVRIVPQAPVPLQEPAPTPQQLAEARTQAEARVQLTEAQLAPLRGRLDALTFPVEGGRVSEAYTPDSPWAVIRGGSGQVASASGEGVVLAVTSFSSLGWVVLLDHGGGLVTAYLGLDEPAVQVGERLKAGAALGKLGGSPVFGPDAMAFQVSRVEGGERTPLPPPF</sequence>
<accession>A0ABQ3K8J4</accession>
<dbReference type="InterPro" id="IPR016047">
    <property type="entry name" value="M23ase_b-sheet_dom"/>
</dbReference>
<dbReference type="SUPFAM" id="SSF51261">
    <property type="entry name" value="Duplicated hybrid motif"/>
    <property type="match status" value="1"/>
</dbReference>